<dbReference type="GO" id="GO:0003735">
    <property type="term" value="F:structural constituent of ribosome"/>
    <property type="evidence" value="ECO:0007669"/>
    <property type="project" value="TreeGrafter"/>
</dbReference>
<proteinExistence type="predicted"/>
<evidence type="ECO:0000256" key="1">
    <source>
        <dbReference type="SAM" id="MobiDB-lite"/>
    </source>
</evidence>
<dbReference type="Pfam" id="PF08079">
    <property type="entry name" value="Ribosomal_L30_N"/>
    <property type="match status" value="1"/>
</dbReference>
<reference evidence="4" key="2">
    <citation type="journal article" date="2013" name="Nat. Commun.">
        <title>Genome of the Chinese tree shrew.</title>
        <authorList>
            <person name="Fan Y."/>
            <person name="Huang Z.Y."/>
            <person name="Cao C.C."/>
            <person name="Chen C.S."/>
            <person name="Chen Y.X."/>
            <person name="Fan D.D."/>
            <person name="He J."/>
            <person name="Hou H.L."/>
            <person name="Hu L."/>
            <person name="Hu X.T."/>
            <person name="Jiang X.T."/>
            <person name="Lai R."/>
            <person name="Lang Y.S."/>
            <person name="Liang B."/>
            <person name="Liao S.G."/>
            <person name="Mu D."/>
            <person name="Ma Y.Y."/>
            <person name="Niu Y.Y."/>
            <person name="Sun X.Q."/>
            <person name="Xia J.Q."/>
            <person name="Xiao J."/>
            <person name="Xiong Z.Q."/>
            <person name="Xu L."/>
            <person name="Yang L."/>
            <person name="Zhang Y."/>
            <person name="Zhao W."/>
            <person name="Zhao X.D."/>
            <person name="Zheng Y.T."/>
            <person name="Zhou J.M."/>
            <person name="Zhu Y.B."/>
            <person name="Zhang G.J."/>
            <person name="Wang J."/>
            <person name="Yao Y.G."/>
        </authorList>
    </citation>
    <scope>NUCLEOTIDE SEQUENCE [LARGE SCALE GENOMIC DNA]</scope>
</reference>
<dbReference type="InterPro" id="IPR039699">
    <property type="entry name" value="Ribosomal_uL30"/>
</dbReference>
<sequence>MEGVQEKKEVPAAAETKKKAPAAAEATKKKVPAVPETLKKKRRNFTELRKKFAQKMLRKARGKLIYEKAQHYHKEYRQTDRTEIHTARMARKAGNFYAPAGPKLAFVIRIRNQWSEPKGPKGVAASSSSPDLQWHLC</sequence>
<dbReference type="AlphaFoldDB" id="L9K6F2"/>
<keyword evidence="3" id="KW-0689">Ribosomal protein</keyword>
<protein>
    <submittedName>
        <fullName evidence="3">60S ribosomal protein L7</fullName>
    </submittedName>
</protein>
<dbReference type="STRING" id="246437.L9K6F2"/>
<keyword evidence="4" id="KW-1185">Reference proteome</keyword>
<reference evidence="4" key="1">
    <citation type="submission" date="2012-07" db="EMBL/GenBank/DDBJ databases">
        <title>Genome of the Chinese tree shrew, a rising model animal genetically related to primates.</title>
        <authorList>
            <person name="Zhang G."/>
            <person name="Fan Y."/>
            <person name="Yao Y."/>
            <person name="Huang Z."/>
        </authorList>
    </citation>
    <scope>NUCLEOTIDE SEQUENCE [LARGE SCALE GENOMIC DNA]</scope>
</reference>
<evidence type="ECO:0000313" key="4">
    <source>
        <dbReference type="Proteomes" id="UP000011518"/>
    </source>
</evidence>
<organism evidence="3 4">
    <name type="scientific">Tupaia chinensis</name>
    <name type="common">Chinese tree shrew</name>
    <name type="synonym">Tupaia belangeri chinensis</name>
    <dbReference type="NCBI Taxonomy" id="246437"/>
    <lineage>
        <taxon>Eukaryota</taxon>
        <taxon>Metazoa</taxon>
        <taxon>Chordata</taxon>
        <taxon>Craniata</taxon>
        <taxon>Vertebrata</taxon>
        <taxon>Euteleostomi</taxon>
        <taxon>Mammalia</taxon>
        <taxon>Eutheria</taxon>
        <taxon>Euarchontoglires</taxon>
        <taxon>Scandentia</taxon>
        <taxon>Tupaiidae</taxon>
        <taxon>Tupaia</taxon>
    </lineage>
</organism>
<dbReference type="PANTHER" id="PTHR11524:SF12">
    <property type="entry name" value="LARGE RIBOSOMAL SUBUNIT PROTEIN UL30"/>
    <property type="match status" value="1"/>
</dbReference>
<dbReference type="GO" id="GO:0003723">
    <property type="term" value="F:RNA binding"/>
    <property type="evidence" value="ECO:0007669"/>
    <property type="project" value="TreeGrafter"/>
</dbReference>
<name>L9K6F2_TUPCH</name>
<feature type="domain" description="Large ribosomal subunit protein uL30 N-terminal eukaryotes" evidence="2">
    <location>
        <begin position="34"/>
        <end position="100"/>
    </location>
</feature>
<dbReference type="GO" id="GO:0022625">
    <property type="term" value="C:cytosolic large ribosomal subunit"/>
    <property type="evidence" value="ECO:0007669"/>
    <property type="project" value="TreeGrafter"/>
</dbReference>
<dbReference type="InParanoid" id="L9K6F2"/>
<dbReference type="Proteomes" id="UP000011518">
    <property type="component" value="Unassembled WGS sequence"/>
</dbReference>
<feature type="region of interest" description="Disordered" evidence="1">
    <location>
        <begin position="117"/>
        <end position="137"/>
    </location>
</feature>
<keyword evidence="3" id="KW-0687">Ribonucleoprotein</keyword>
<dbReference type="GO" id="GO:0000463">
    <property type="term" value="P:maturation of LSU-rRNA from tricistronic rRNA transcript (SSU-rRNA, 5.8S rRNA, LSU-rRNA)"/>
    <property type="evidence" value="ECO:0007669"/>
    <property type="project" value="TreeGrafter"/>
</dbReference>
<feature type="region of interest" description="Disordered" evidence="1">
    <location>
        <begin position="1"/>
        <end position="42"/>
    </location>
</feature>
<gene>
    <name evidence="3" type="ORF">TREES_T100009292</name>
</gene>
<accession>L9K6F2</accession>
<evidence type="ECO:0000313" key="3">
    <source>
        <dbReference type="EMBL" id="ELW58266.1"/>
    </source>
</evidence>
<dbReference type="InterPro" id="IPR012988">
    <property type="entry name" value="Ribosomal_uL30_N_euk"/>
</dbReference>
<feature type="compositionally biased region" description="Basic and acidic residues" evidence="1">
    <location>
        <begin position="1"/>
        <end position="18"/>
    </location>
</feature>
<dbReference type="EMBL" id="KB320905">
    <property type="protein sequence ID" value="ELW58266.1"/>
    <property type="molecule type" value="Genomic_DNA"/>
</dbReference>
<dbReference type="PANTHER" id="PTHR11524">
    <property type="entry name" value="60S RIBOSOMAL PROTEIN L7"/>
    <property type="match status" value="1"/>
</dbReference>
<evidence type="ECO:0000259" key="2">
    <source>
        <dbReference type="Pfam" id="PF08079"/>
    </source>
</evidence>